<feature type="region of interest" description="Disordered" evidence="1">
    <location>
        <begin position="1"/>
        <end position="59"/>
    </location>
</feature>
<dbReference type="PROSITE" id="PS50829">
    <property type="entry name" value="GYF"/>
    <property type="match status" value="1"/>
</dbReference>
<evidence type="ECO:0000256" key="1">
    <source>
        <dbReference type="SAM" id="MobiDB-lite"/>
    </source>
</evidence>
<dbReference type="PANTHER" id="PTHR13138">
    <property type="entry name" value="PROTEIN LIN1"/>
    <property type="match status" value="1"/>
</dbReference>
<evidence type="ECO:0000313" key="3">
    <source>
        <dbReference type="EMBL" id="JAI54322.1"/>
    </source>
</evidence>
<dbReference type="InterPro" id="IPR003169">
    <property type="entry name" value="GYF"/>
</dbReference>
<name>A0A0P4VXK6_9HEMI</name>
<feature type="compositionally biased region" description="Basic and acidic residues" evidence="1">
    <location>
        <begin position="1"/>
        <end position="14"/>
    </location>
</feature>
<protein>
    <recommendedName>
        <fullName evidence="2">GYF domain-containing protein</fullName>
    </recommendedName>
</protein>
<dbReference type="Pfam" id="PF02213">
    <property type="entry name" value="GYF"/>
    <property type="match status" value="1"/>
</dbReference>
<accession>A0A0P4VXK6</accession>
<dbReference type="AlphaFoldDB" id="A0A0P4VXK6"/>
<dbReference type="PANTHER" id="PTHR13138:SF3">
    <property type="entry name" value="CD2 ANTIGEN CYTOPLASMIC TAIL-BINDING PROTEIN 2"/>
    <property type="match status" value="1"/>
</dbReference>
<feature type="compositionally biased region" description="Acidic residues" evidence="1">
    <location>
        <begin position="28"/>
        <end position="52"/>
    </location>
</feature>
<sequence>MPKRKISEVEREYGGDSTQTGSNKNSLDSDEEDSEDEDDQYALQDEDIEGQEEGVVGHEEGVQITPFNMKEEMEEGHFDKQGMYHWKKEKVAKDNWLENVDWIKVKQIEKVSQEESLVNEEDMPEAVDIIALYKEILVYLLPKENIAKALKRLGGNKSLSASERLKLKKAGCSLDLSNDNGEKVTKLTELANKILTHAGNMDIYQETYEYIFDKVNASTSNKKAEPELDMYADDFDEKEKEKLNDVQTSVSSKTDTKEEVPKEGGGQVMWEYKKEESSTEIKGPYTSEQMDKWAQSGHFGKGVFVRKCGTDRFYTSSRIDFDLYI</sequence>
<feature type="region of interest" description="Disordered" evidence="1">
    <location>
        <begin position="240"/>
        <end position="263"/>
    </location>
</feature>
<dbReference type="InterPro" id="IPR039905">
    <property type="entry name" value="CD2BP2/Lin1"/>
</dbReference>
<reference evidence="3" key="1">
    <citation type="journal article" date="2016" name="PLoS Negl. Trop. Dis.">
        <title>A Deep Insight into the Sialome of Rhodnius neglectus, a Vector of Chagas Disease.</title>
        <authorList>
            <person name="Santiago P.B."/>
            <person name="Assumpcao T.C."/>
            <person name="Araujo C.N."/>
            <person name="Bastos I.M."/>
            <person name="Neves D."/>
            <person name="Silva I.G."/>
            <person name="Charneau S."/>
            <person name="Queiroz R.M."/>
            <person name="Raiol T."/>
            <person name="Oliveira J.V."/>
            <person name="Sousa M.V."/>
            <person name="Calvo E."/>
            <person name="Ribeiro J.M."/>
            <person name="Santana J.M."/>
        </authorList>
    </citation>
    <scope>NUCLEOTIDE SEQUENCE</scope>
    <source>
        <tissue evidence="3">Salivary glands</tissue>
    </source>
</reference>
<dbReference type="GO" id="GO:0005682">
    <property type="term" value="C:U5 snRNP"/>
    <property type="evidence" value="ECO:0007669"/>
    <property type="project" value="InterPro"/>
</dbReference>
<dbReference type="InterPro" id="IPR035445">
    <property type="entry name" value="GYF-like_dom_sf"/>
</dbReference>
<dbReference type="Gene3D" id="3.30.1490.40">
    <property type="match status" value="1"/>
</dbReference>
<evidence type="ECO:0000259" key="2">
    <source>
        <dbReference type="PROSITE" id="PS50829"/>
    </source>
</evidence>
<feature type="domain" description="GYF" evidence="2">
    <location>
        <begin position="267"/>
        <end position="322"/>
    </location>
</feature>
<organism evidence="3">
    <name type="scientific">Rhodnius neglectus</name>
    <dbReference type="NCBI Taxonomy" id="72488"/>
    <lineage>
        <taxon>Eukaryota</taxon>
        <taxon>Metazoa</taxon>
        <taxon>Ecdysozoa</taxon>
        <taxon>Arthropoda</taxon>
        <taxon>Hexapoda</taxon>
        <taxon>Insecta</taxon>
        <taxon>Pterygota</taxon>
        <taxon>Neoptera</taxon>
        <taxon>Paraneoptera</taxon>
        <taxon>Hemiptera</taxon>
        <taxon>Heteroptera</taxon>
        <taxon>Panheteroptera</taxon>
        <taxon>Cimicomorpha</taxon>
        <taxon>Reduviidae</taxon>
        <taxon>Triatominae</taxon>
        <taxon>Rhodnius</taxon>
    </lineage>
</organism>
<dbReference type="EMBL" id="GDKW01002273">
    <property type="protein sequence ID" value="JAI54322.1"/>
    <property type="molecule type" value="mRNA"/>
</dbReference>
<dbReference type="SUPFAM" id="SSF55277">
    <property type="entry name" value="GYF domain"/>
    <property type="match status" value="1"/>
</dbReference>
<dbReference type="SMART" id="SM00444">
    <property type="entry name" value="GYF"/>
    <property type="match status" value="1"/>
</dbReference>
<dbReference type="FunFam" id="3.30.1490.40:FF:000005">
    <property type="entry name" value="CD2 antigen cytoplasmic tail-binding protein 2"/>
    <property type="match status" value="1"/>
</dbReference>
<proteinExistence type="evidence at transcript level"/>
<feature type="compositionally biased region" description="Polar residues" evidence="1">
    <location>
        <begin position="16"/>
        <end position="26"/>
    </location>
</feature>